<dbReference type="GO" id="GO:0016779">
    <property type="term" value="F:nucleotidyltransferase activity"/>
    <property type="evidence" value="ECO:0007669"/>
    <property type="project" value="UniProtKB-KW"/>
</dbReference>
<evidence type="ECO:0008006" key="15">
    <source>
        <dbReference type="Google" id="ProtNLM"/>
    </source>
</evidence>
<dbReference type="SUPFAM" id="SSF81891">
    <property type="entry name" value="Poly A polymerase C-terminal region-like"/>
    <property type="match status" value="1"/>
</dbReference>
<keyword evidence="4" id="KW-0548">Nucleotidyltransferase</keyword>
<dbReference type="InterPro" id="IPR032828">
    <property type="entry name" value="PolyA_RNA-bd"/>
</dbReference>
<gene>
    <name evidence="13" type="ORF">FRC53_02940</name>
</gene>
<keyword evidence="7" id="KW-0460">Magnesium</keyword>
<dbReference type="Gene3D" id="1.10.3090.10">
    <property type="entry name" value="cca-adding enzyme, domain 2"/>
    <property type="match status" value="1"/>
</dbReference>
<feature type="domain" description="Poly A polymerase head" evidence="10">
    <location>
        <begin position="27"/>
        <end position="157"/>
    </location>
</feature>
<dbReference type="Pfam" id="PF12627">
    <property type="entry name" value="PolyA_pol_RNAbd"/>
    <property type="match status" value="1"/>
</dbReference>
<evidence type="ECO:0000313" key="14">
    <source>
        <dbReference type="Proteomes" id="UP000473648"/>
    </source>
</evidence>
<keyword evidence="5" id="KW-0479">Metal-binding</keyword>
<comment type="similarity">
    <text evidence="9">Belongs to the tRNA nucleotidyltransferase/poly(A) polymerase family.</text>
</comment>
<evidence type="ECO:0000256" key="8">
    <source>
        <dbReference type="ARBA" id="ARBA00022884"/>
    </source>
</evidence>
<evidence type="ECO:0000256" key="6">
    <source>
        <dbReference type="ARBA" id="ARBA00022741"/>
    </source>
</evidence>
<dbReference type="GO" id="GO:0000049">
    <property type="term" value="F:tRNA binding"/>
    <property type="evidence" value="ECO:0007669"/>
    <property type="project" value="TreeGrafter"/>
</dbReference>
<evidence type="ECO:0000256" key="7">
    <source>
        <dbReference type="ARBA" id="ARBA00022842"/>
    </source>
</evidence>
<evidence type="ECO:0000256" key="5">
    <source>
        <dbReference type="ARBA" id="ARBA00022723"/>
    </source>
</evidence>
<dbReference type="InterPro" id="IPR032810">
    <property type="entry name" value="CCA-adding_enz_C"/>
</dbReference>
<accession>A0A6L5GQ46</accession>
<keyword evidence="3" id="KW-0819">tRNA processing</keyword>
<evidence type="ECO:0000256" key="3">
    <source>
        <dbReference type="ARBA" id="ARBA00022694"/>
    </source>
</evidence>
<dbReference type="GO" id="GO:0008033">
    <property type="term" value="P:tRNA processing"/>
    <property type="evidence" value="ECO:0007669"/>
    <property type="project" value="UniProtKB-KW"/>
</dbReference>
<evidence type="ECO:0000259" key="12">
    <source>
        <dbReference type="Pfam" id="PF13735"/>
    </source>
</evidence>
<evidence type="ECO:0000259" key="11">
    <source>
        <dbReference type="Pfam" id="PF12627"/>
    </source>
</evidence>
<dbReference type="Gene3D" id="1.10.246.80">
    <property type="match status" value="1"/>
</dbReference>
<evidence type="ECO:0000313" key="13">
    <source>
        <dbReference type="EMBL" id="MQM72385.1"/>
    </source>
</evidence>
<dbReference type="Proteomes" id="UP000473648">
    <property type="component" value="Unassembled WGS sequence"/>
</dbReference>
<comment type="caution">
    <text evidence="13">The sequence shown here is derived from an EMBL/GenBank/DDBJ whole genome shotgun (WGS) entry which is preliminary data.</text>
</comment>
<dbReference type="InterPro" id="IPR043519">
    <property type="entry name" value="NT_sf"/>
</dbReference>
<dbReference type="Pfam" id="PF13735">
    <property type="entry name" value="tRNA_NucTran2_2"/>
    <property type="match status" value="1"/>
</dbReference>
<evidence type="ECO:0000259" key="10">
    <source>
        <dbReference type="Pfam" id="PF01743"/>
    </source>
</evidence>
<dbReference type="PANTHER" id="PTHR46173">
    <property type="entry name" value="CCA TRNA NUCLEOTIDYLTRANSFERASE 1, MITOCHONDRIAL"/>
    <property type="match status" value="1"/>
</dbReference>
<keyword evidence="14" id="KW-1185">Reference proteome</keyword>
<evidence type="ECO:0000256" key="4">
    <source>
        <dbReference type="ARBA" id="ARBA00022695"/>
    </source>
</evidence>
<comment type="cofactor">
    <cofactor evidence="1">
        <name>Mg(2+)</name>
        <dbReference type="ChEBI" id="CHEBI:18420"/>
    </cofactor>
</comment>
<organism evidence="13 14">
    <name type="scientific">Candidatus Pseudoramibacter fermentans</name>
    <dbReference type="NCBI Taxonomy" id="2594427"/>
    <lineage>
        <taxon>Bacteria</taxon>
        <taxon>Bacillati</taxon>
        <taxon>Bacillota</taxon>
        <taxon>Clostridia</taxon>
        <taxon>Eubacteriales</taxon>
        <taxon>Eubacteriaceae</taxon>
        <taxon>Pseudoramibacter</taxon>
    </lineage>
</organism>
<dbReference type="PANTHER" id="PTHR46173:SF1">
    <property type="entry name" value="CCA TRNA NUCLEOTIDYLTRANSFERASE 1, MITOCHONDRIAL"/>
    <property type="match status" value="1"/>
</dbReference>
<reference evidence="13" key="1">
    <citation type="journal article" date="2020" name="Appl. Environ. Microbiol.">
        <title>Medium-Chain Fatty Acid Synthesis by 'Candidatus Weimeria bifida' gen. nov., sp. nov., and 'Candidatus Pseudoramibacter fermentans' sp. nov.</title>
        <authorList>
            <person name="Scarborough M.J."/>
            <person name="Myers K.S."/>
            <person name="Donohue T.J."/>
            <person name="Noguera D.R."/>
        </authorList>
    </citation>
    <scope>NUCLEOTIDE SEQUENCE</scope>
    <source>
        <strain evidence="13">EUB1.1</strain>
    </source>
</reference>
<feature type="domain" description="tRNA nucleotidyltransferase/poly(A) polymerase RNA and SrmB- binding" evidence="11">
    <location>
        <begin position="186"/>
        <end position="239"/>
    </location>
</feature>
<evidence type="ECO:0000256" key="9">
    <source>
        <dbReference type="RuleBase" id="RU003953"/>
    </source>
</evidence>
<keyword evidence="6" id="KW-0547">Nucleotide-binding</keyword>
<dbReference type="InterPro" id="IPR050264">
    <property type="entry name" value="Bact_CCA-adding_enz_type3_sf"/>
</dbReference>
<dbReference type="InterPro" id="IPR002646">
    <property type="entry name" value="PolA_pol_head_dom"/>
</dbReference>
<evidence type="ECO:0000256" key="2">
    <source>
        <dbReference type="ARBA" id="ARBA00022679"/>
    </source>
</evidence>
<dbReference type="EMBL" id="VOGB01000004">
    <property type="protein sequence ID" value="MQM72385.1"/>
    <property type="molecule type" value="Genomic_DNA"/>
</dbReference>
<protein>
    <recommendedName>
        <fullName evidence="15">CCA tRNA nucleotidyltransferase</fullName>
    </recommendedName>
</protein>
<sequence>MPMNHNFLENWPFDVLFEAFTQQGEEVYLVGGAVRDLLLGKRPGDWDFTSSAEPDKIAAILAEAFPEHTLILKGKRFGTIGIDLSDAAEDVSFEITAFRKEESYTDGRHPEEVAFQASIFEDVRRRDFTVNGLWMDRHGAIFDAVGGFSDLKEKKIRCIGQADERFDEDRLRKWRCVRFAAQIGGQIDAHTRDAIIEAPTTDGVSVERIQIEFSKMLTGPDAAFAVRELKATGLWDDLLRRSASEDLPEPVTEKINEVPSDLAMRLAWLLQNGSADRVRAFLKGLRFSNQIVREVTVLLNFSTLDCRDIVKFKTALRQMGAPLFEKALALQKVKSDNAQNRVVFIKIVNDHEPIVPSDLAIGGRDLKSLGFHGRQIGDVLARLLRWVYQSPKQNQREALLERAKAWRDQENKNEGKQSE</sequence>
<name>A0A6L5GQ46_9FIRM</name>
<dbReference type="AlphaFoldDB" id="A0A6L5GQ46"/>
<dbReference type="SUPFAM" id="SSF81301">
    <property type="entry name" value="Nucleotidyltransferase"/>
    <property type="match status" value="1"/>
</dbReference>
<dbReference type="Gene3D" id="3.30.460.10">
    <property type="entry name" value="Beta Polymerase, domain 2"/>
    <property type="match status" value="1"/>
</dbReference>
<proteinExistence type="inferred from homology"/>
<feature type="domain" description="CCA-adding enzyme C-terminal" evidence="12">
    <location>
        <begin position="273"/>
        <end position="402"/>
    </location>
</feature>
<keyword evidence="2 9" id="KW-0808">Transferase</keyword>
<keyword evidence="8 9" id="KW-0694">RNA-binding</keyword>
<dbReference type="CDD" id="cd05398">
    <property type="entry name" value="NT_ClassII-CCAase"/>
    <property type="match status" value="1"/>
</dbReference>
<dbReference type="Pfam" id="PF01743">
    <property type="entry name" value="PolyA_pol"/>
    <property type="match status" value="1"/>
</dbReference>
<dbReference type="GO" id="GO:0000166">
    <property type="term" value="F:nucleotide binding"/>
    <property type="evidence" value="ECO:0007669"/>
    <property type="project" value="UniProtKB-KW"/>
</dbReference>
<evidence type="ECO:0000256" key="1">
    <source>
        <dbReference type="ARBA" id="ARBA00001946"/>
    </source>
</evidence>
<dbReference type="GO" id="GO:0046872">
    <property type="term" value="F:metal ion binding"/>
    <property type="evidence" value="ECO:0007669"/>
    <property type="project" value="UniProtKB-KW"/>
</dbReference>